<organism evidence="2 3">
    <name type="scientific">Carnegiea gigantea</name>
    <dbReference type="NCBI Taxonomy" id="171969"/>
    <lineage>
        <taxon>Eukaryota</taxon>
        <taxon>Viridiplantae</taxon>
        <taxon>Streptophyta</taxon>
        <taxon>Embryophyta</taxon>
        <taxon>Tracheophyta</taxon>
        <taxon>Spermatophyta</taxon>
        <taxon>Magnoliopsida</taxon>
        <taxon>eudicotyledons</taxon>
        <taxon>Gunneridae</taxon>
        <taxon>Pentapetalae</taxon>
        <taxon>Caryophyllales</taxon>
        <taxon>Cactineae</taxon>
        <taxon>Cactaceae</taxon>
        <taxon>Cactoideae</taxon>
        <taxon>Echinocereeae</taxon>
        <taxon>Carnegiea</taxon>
    </lineage>
</organism>
<name>A0A9Q1JZG1_9CARY</name>
<proteinExistence type="predicted"/>
<evidence type="ECO:0000313" key="3">
    <source>
        <dbReference type="Proteomes" id="UP001153076"/>
    </source>
</evidence>
<gene>
    <name evidence="2" type="ORF">Cgig2_030073</name>
</gene>
<feature type="region of interest" description="Disordered" evidence="1">
    <location>
        <begin position="120"/>
        <end position="139"/>
    </location>
</feature>
<evidence type="ECO:0000256" key="1">
    <source>
        <dbReference type="SAM" id="MobiDB-lite"/>
    </source>
</evidence>
<reference evidence="2" key="1">
    <citation type="submission" date="2022-04" db="EMBL/GenBank/DDBJ databases">
        <title>Carnegiea gigantea Genome sequencing and assembly v2.</title>
        <authorList>
            <person name="Copetti D."/>
            <person name="Sanderson M.J."/>
            <person name="Burquez A."/>
            <person name="Wojciechowski M.F."/>
        </authorList>
    </citation>
    <scope>NUCLEOTIDE SEQUENCE</scope>
    <source>
        <strain evidence="2">SGP5-SGP5p</strain>
        <tissue evidence="2">Aerial part</tissue>
    </source>
</reference>
<protein>
    <submittedName>
        <fullName evidence="2">Uncharacterized protein</fullName>
    </submittedName>
</protein>
<keyword evidence="3" id="KW-1185">Reference proteome</keyword>
<dbReference type="EMBL" id="JAKOGI010000523">
    <property type="protein sequence ID" value="KAJ8433686.1"/>
    <property type="molecule type" value="Genomic_DNA"/>
</dbReference>
<dbReference type="AlphaFoldDB" id="A0A9Q1JZG1"/>
<evidence type="ECO:0000313" key="2">
    <source>
        <dbReference type="EMBL" id="KAJ8433686.1"/>
    </source>
</evidence>
<dbReference type="Proteomes" id="UP001153076">
    <property type="component" value="Unassembled WGS sequence"/>
</dbReference>
<accession>A0A9Q1JZG1</accession>
<comment type="caution">
    <text evidence="2">The sequence shown here is derived from an EMBL/GenBank/DDBJ whole genome shotgun (WGS) entry which is preliminary data.</text>
</comment>
<sequence>MVHLTAVLRSSVTDFCLNPSISAVDAPLHTLSDPLHRSAVAVGGSVPGGRLFALCPQASAIQAPFVYGLVLCNAMALGHSGDRRSGFTLIGHSFTASASRPSPSQPQCLGLTALTLTGSLPQSLSPTPSHSHSHAHASTASHALTVLPQGLNHHSSSLFFRQRHSNSLPQALNASPTTLRQHFRRALTPVEEMNVDDLCGDVMKLHLDDGGDGEVTSKFSSGSGTTPKSGIANDLNEEEAVVIGATTAFWGLRQRCLGTIIIETPIMKLGFLKYRVSLLSIDMSTLRELYQ</sequence>